<dbReference type="GO" id="GO:0016787">
    <property type="term" value="F:hydrolase activity"/>
    <property type="evidence" value="ECO:0007669"/>
    <property type="project" value="UniProtKB-KW"/>
</dbReference>
<dbReference type="EMBL" id="BAABIS010000001">
    <property type="protein sequence ID" value="GAA4882027.1"/>
    <property type="molecule type" value="Genomic_DNA"/>
</dbReference>
<gene>
    <name evidence="2" type="ORF">GCM10023235_73160</name>
</gene>
<keyword evidence="3" id="KW-1185">Reference proteome</keyword>
<dbReference type="PANTHER" id="PTHR43433:SF5">
    <property type="entry name" value="AB HYDROLASE-1 DOMAIN-CONTAINING PROTEIN"/>
    <property type="match status" value="1"/>
</dbReference>
<dbReference type="Gene3D" id="3.40.50.1820">
    <property type="entry name" value="alpha/beta hydrolase"/>
    <property type="match status" value="1"/>
</dbReference>
<dbReference type="RefSeq" id="WP_345701222.1">
    <property type="nucleotide sequence ID" value="NZ_BAABIS010000001.1"/>
</dbReference>
<dbReference type="Pfam" id="PF00561">
    <property type="entry name" value="Abhydrolase_1"/>
    <property type="match status" value="1"/>
</dbReference>
<evidence type="ECO:0000313" key="3">
    <source>
        <dbReference type="Proteomes" id="UP001501752"/>
    </source>
</evidence>
<organism evidence="2 3">
    <name type="scientific">Kitasatospora terrestris</name>
    <dbReference type="NCBI Taxonomy" id="258051"/>
    <lineage>
        <taxon>Bacteria</taxon>
        <taxon>Bacillati</taxon>
        <taxon>Actinomycetota</taxon>
        <taxon>Actinomycetes</taxon>
        <taxon>Kitasatosporales</taxon>
        <taxon>Streptomycetaceae</taxon>
        <taxon>Kitasatospora</taxon>
    </lineage>
</organism>
<dbReference type="SUPFAM" id="SSF53474">
    <property type="entry name" value="alpha/beta-Hydrolases"/>
    <property type="match status" value="1"/>
</dbReference>
<keyword evidence="2" id="KW-0378">Hydrolase</keyword>
<evidence type="ECO:0000259" key="1">
    <source>
        <dbReference type="Pfam" id="PF00561"/>
    </source>
</evidence>
<name>A0ABP9EL75_9ACTN</name>
<protein>
    <submittedName>
        <fullName evidence="2">Alpha/beta hydrolase</fullName>
    </submittedName>
</protein>
<dbReference type="PANTHER" id="PTHR43433">
    <property type="entry name" value="HYDROLASE, ALPHA/BETA FOLD FAMILY PROTEIN"/>
    <property type="match status" value="1"/>
</dbReference>
<dbReference type="InterPro" id="IPR000073">
    <property type="entry name" value="AB_hydrolase_1"/>
</dbReference>
<evidence type="ECO:0000313" key="2">
    <source>
        <dbReference type="EMBL" id="GAA4882027.1"/>
    </source>
</evidence>
<dbReference type="InterPro" id="IPR050471">
    <property type="entry name" value="AB_hydrolase"/>
</dbReference>
<sequence>MKASLLAVPGARLRHLVRGSGPVLVLVAGGHGDATATEALADRLADRYTVLTYDRRGLSGSTADRPGASPRTHADDLSRLLAAHTAEPAHVYGSSLGALIGLELTARHPGQVATLVAHEPPVTQVLPDPERAAALRDLRSAEEAFAADGTAPALRRFAELVGIDPSDREPEVELRAPGPQQRANAAFLLTHDTPAVRTHRLDLAALAASPARIVPAAGEDSARYWPHRCAALLAERLGIACEPFPGGHNAYVLRPRATAERLHQVLGGGAEFQRHVRDRPGGVHAR</sequence>
<accession>A0ABP9EL75</accession>
<dbReference type="InterPro" id="IPR029058">
    <property type="entry name" value="AB_hydrolase_fold"/>
</dbReference>
<proteinExistence type="predicted"/>
<feature type="domain" description="AB hydrolase-1" evidence="1">
    <location>
        <begin position="22"/>
        <end position="180"/>
    </location>
</feature>
<dbReference type="Proteomes" id="UP001501752">
    <property type="component" value="Unassembled WGS sequence"/>
</dbReference>
<reference evidence="3" key="1">
    <citation type="journal article" date="2019" name="Int. J. Syst. Evol. Microbiol.">
        <title>The Global Catalogue of Microorganisms (GCM) 10K type strain sequencing project: providing services to taxonomists for standard genome sequencing and annotation.</title>
        <authorList>
            <consortium name="The Broad Institute Genomics Platform"/>
            <consortium name="The Broad Institute Genome Sequencing Center for Infectious Disease"/>
            <person name="Wu L."/>
            <person name="Ma J."/>
        </authorList>
    </citation>
    <scope>NUCLEOTIDE SEQUENCE [LARGE SCALE GENOMIC DNA]</scope>
    <source>
        <strain evidence="3">JCM 13006</strain>
    </source>
</reference>
<comment type="caution">
    <text evidence="2">The sequence shown here is derived from an EMBL/GenBank/DDBJ whole genome shotgun (WGS) entry which is preliminary data.</text>
</comment>